<protein>
    <submittedName>
        <fullName evidence="2">CubicO group peptidase, beta-lactamase class C family</fullName>
    </submittedName>
</protein>
<evidence type="ECO:0000259" key="1">
    <source>
        <dbReference type="Pfam" id="PF00144"/>
    </source>
</evidence>
<dbReference type="STRING" id="1527.SAMN04489757_10741"/>
<reference evidence="2 3" key="1">
    <citation type="submission" date="2016-10" db="EMBL/GenBank/DDBJ databases">
        <authorList>
            <person name="de Groot N.N."/>
        </authorList>
    </citation>
    <scope>NUCLEOTIDE SEQUENCE [LARGE SCALE GENOMIC DNA]</scope>
    <source>
        <strain evidence="2 3">DSM 1283</strain>
    </source>
</reference>
<dbReference type="RefSeq" id="WP_091685167.1">
    <property type="nucleotide sequence ID" value="NZ_BAABFM010000010.1"/>
</dbReference>
<evidence type="ECO:0000313" key="3">
    <source>
        <dbReference type="Proteomes" id="UP000198806"/>
    </source>
</evidence>
<organism evidence="2 3">
    <name type="scientific">Anaerocolumna aminovalerica</name>
    <dbReference type="NCBI Taxonomy" id="1527"/>
    <lineage>
        <taxon>Bacteria</taxon>
        <taxon>Bacillati</taxon>
        <taxon>Bacillota</taxon>
        <taxon>Clostridia</taxon>
        <taxon>Lachnospirales</taxon>
        <taxon>Lachnospiraceae</taxon>
        <taxon>Anaerocolumna</taxon>
    </lineage>
</organism>
<dbReference type="PANTHER" id="PTHR43283">
    <property type="entry name" value="BETA-LACTAMASE-RELATED"/>
    <property type="match status" value="1"/>
</dbReference>
<dbReference type="Pfam" id="PF00144">
    <property type="entry name" value="Beta-lactamase"/>
    <property type="match status" value="1"/>
</dbReference>
<dbReference type="InterPro" id="IPR012338">
    <property type="entry name" value="Beta-lactam/transpept-like"/>
</dbReference>
<dbReference type="OrthoDB" id="9773047at2"/>
<dbReference type="Proteomes" id="UP000198806">
    <property type="component" value="Unassembled WGS sequence"/>
</dbReference>
<name>A0A1I5DX69_9FIRM</name>
<dbReference type="PANTHER" id="PTHR43283:SF7">
    <property type="entry name" value="BETA-LACTAMASE-RELATED DOMAIN-CONTAINING PROTEIN"/>
    <property type="match status" value="1"/>
</dbReference>
<keyword evidence="3" id="KW-1185">Reference proteome</keyword>
<dbReference type="AlphaFoldDB" id="A0A1I5DX69"/>
<dbReference type="Gene3D" id="3.40.710.10">
    <property type="entry name" value="DD-peptidase/beta-lactamase superfamily"/>
    <property type="match status" value="1"/>
</dbReference>
<evidence type="ECO:0000313" key="2">
    <source>
        <dbReference type="EMBL" id="SFO03803.1"/>
    </source>
</evidence>
<gene>
    <name evidence="2" type="ORF">SAMN04489757_10741</name>
</gene>
<accession>A0A1I5DX69</accession>
<dbReference type="InterPro" id="IPR050789">
    <property type="entry name" value="Diverse_Enzym_Activities"/>
</dbReference>
<dbReference type="EMBL" id="FOWD01000007">
    <property type="protein sequence ID" value="SFO03803.1"/>
    <property type="molecule type" value="Genomic_DNA"/>
</dbReference>
<dbReference type="InterPro" id="IPR001466">
    <property type="entry name" value="Beta-lactam-related"/>
</dbReference>
<proteinExistence type="predicted"/>
<feature type="domain" description="Beta-lactamase-related" evidence="1">
    <location>
        <begin position="18"/>
        <end position="294"/>
    </location>
</feature>
<dbReference type="SUPFAM" id="SSF56601">
    <property type="entry name" value="beta-lactamase/transpeptidase-like"/>
    <property type="match status" value="1"/>
</dbReference>
<sequence length="308" mass="35144">MNNELLCDLISSVKNQNLHVLNVVVRQDGNIIAKHDFEEEKPVLLYSVSKTFTSMAVGIAISEGYFKIDDHVVDFFSDIPSLSMNEYLKELTIHDLLCLGTGQAECPVMKADWSNGKDWDICELFFNEPIVFKPGTHFTYNNAATYMLSKIISITTSINLDEYLDRKIFRHLDIPKPRWDTCPKGIPQGFSGLYLTAEQLSRFGQLLLDKGFWKGKQLIPSGYIEQAASVQIETNDFNPYFATADHHQGYGYQIWMNSYPNSYRMDGLYGQYVVMLPDKNAVITYVSNEPQNMTGVLELTWNTLINKL</sequence>